<sequence length="797" mass="93413">MTDSIYITKDRPVDEVSLESLKQRGIELIQQLSGNRWTDYNLHDPGITVLEQVCYAITEMLYISRFGVVDLLSDSHGDIHLDQIGLYAPIQVFPTAPITEKDYRKIIYDQVPGVYNVWVNHYKHTGLFSIEMDIFSRFEGREKEICDKAREVFLKNRNLGEDILDVSILEMEGVELYAEIEVDDTLHVNNIVARIYFECAMLLFPGIAYSSYHGRKGEKSLDQILSGVALECGCIDDNQLQPKPKEIQMHEMFAAVQQIKGVVGINHLKLRRGDVFYVDRMPVEKNKSSLLILPKTVQDLTVKMTKGGKTLILDPKRINKYYQRLRASYFGLRNMMEDIENISTPIKGNVLSFGDYHSIQNHFPAVYGLLNAFPIGDKRFAETEQLRGYLLFFDRILANFFKQTEHLSSLFNISNTNNRTYYNDSLYSIPGIEGLLRCEHQESDINHFDRANRFLDFLLSLHGESFSENLLSQFNFYYSHLEVEEKLIERKQNFLKNIIPLNRDKASTLDYTQPLSEINSPAILQKIRLLLDIEDYEGKRYTDILRRYGMKLHDSSKSIPIKSYLNVSEEVDEKKYISNEVVDEKFLGIPLIGIPEVLSEEKEKELFDDIVFYRDGVLEVDFLINGVFLDNYRLGKLKNERDYVVVFKKPNDSEWLILHNYNKIKTAIEQINRLRYFLIKINRGSEGVTMIDNILLRPQEVLNTTQLTRFSHQVSFVFPNWSSRFSHIEFRKLVEETVQYNLPAHILPHFYWLEDKQIDKFQDLYHLWFELKRKDKNQKKLDEISREIVEILRKYDR</sequence>
<evidence type="ECO:0000313" key="2">
    <source>
        <dbReference type="Proteomes" id="UP000826212"/>
    </source>
</evidence>
<dbReference type="Proteomes" id="UP000826212">
    <property type="component" value="Chromosome"/>
</dbReference>
<gene>
    <name evidence="1" type="ORF">K4L44_00240</name>
</gene>
<name>A0AC61NFG8_9BACT</name>
<protein>
    <submittedName>
        <fullName evidence="1">Uncharacterized protein</fullName>
    </submittedName>
</protein>
<organism evidence="1 2">
    <name type="scientific">Halosquirtibacter laminarini</name>
    <dbReference type="NCBI Taxonomy" id="3374600"/>
    <lineage>
        <taxon>Bacteria</taxon>
        <taxon>Pseudomonadati</taxon>
        <taxon>Bacteroidota</taxon>
        <taxon>Bacteroidia</taxon>
        <taxon>Marinilabiliales</taxon>
        <taxon>Prolixibacteraceae</taxon>
        <taxon>Halosquirtibacter</taxon>
    </lineage>
</organism>
<dbReference type="EMBL" id="CP081303">
    <property type="protein sequence ID" value="QZE14368.1"/>
    <property type="molecule type" value="Genomic_DNA"/>
</dbReference>
<reference evidence="1" key="1">
    <citation type="submission" date="2021-08" db="EMBL/GenBank/DDBJ databases">
        <title>Novel anaerobic bacterium isolated from sea squirt in East Sea, Republic of Korea.</title>
        <authorList>
            <person name="Nguyen T.H."/>
            <person name="Li Z."/>
            <person name="Lee Y.-J."/>
            <person name="Ko J."/>
            <person name="Kim S.-G."/>
        </authorList>
    </citation>
    <scope>NUCLEOTIDE SEQUENCE</scope>
    <source>
        <strain evidence="1">KCTC 25031</strain>
    </source>
</reference>
<accession>A0AC61NFG8</accession>
<evidence type="ECO:0000313" key="1">
    <source>
        <dbReference type="EMBL" id="QZE14368.1"/>
    </source>
</evidence>
<proteinExistence type="predicted"/>
<keyword evidence="2" id="KW-1185">Reference proteome</keyword>